<evidence type="ECO:0000313" key="13">
    <source>
        <dbReference type="Proteomes" id="UP000223071"/>
    </source>
</evidence>
<dbReference type="InterPro" id="IPR018764">
    <property type="entry name" value="RskA_C"/>
</dbReference>
<evidence type="ECO:0000256" key="6">
    <source>
        <dbReference type="ARBA" id="ARBA00023136"/>
    </source>
</evidence>
<evidence type="ECO:0000259" key="11">
    <source>
        <dbReference type="Pfam" id="PF10099"/>
    </source>
</evidence>
<dbReference type="InterPro" id="IPR041916">
    <property type="entry name" value="Anti_sigma_zinc_sf"/>
</dbReference>
<comment type="caution">
    <text evidence="12">The sequence shown here is derived from an EMBL/GenBank/DDBJ whole genome shotgun (WGS) entry which is preliminary data.</text>
</comment>
<evidence type="ECO:0000256" key="2">
    <source>
        <dbReference type="ARBA" id="ARBA00004236"/>
    </source>
</evidence>
<dbReference type="Gene3D" id="1.10.10.1320">
    <property type="entry name" value="Anti-sigma factor, zinc-finger domain"/>
    <property type="match status" value="1"/>
</dbReference>
<keyword evidence="4 10" id="KW-0812">Transmembrane</keyword>
<evidence type="ECO:0000256" key="7">
    <source>
        <dbReference type="ARBA" id="ARBA00029829"/>
    </source>
</evidence>
<feature type="transmembrane region" description="Helical" evidence="10">
    <location>
        <begin position="89"/>
        <end position="109"/>
    </location>
</feature>
<evidence type="ECO:0000256" key="1">
    <source>
        <dbReference type="ARBA" id="ARBA00004167"/>
    </source>
</evidence>
<evidence type="ECO:0000256" key="3">
    <source>
        <dbReference type="ARBA" id="ARBA00022475"/>
    </source>
</evidence>
<dbReference type="GO" id="GO:0005886">
    <property type="term" value="C:plasma membrane"/>
    <property type="evidence" value="ECO:0007669"/>
    <property type="project" value="UniProtKB-SubCell"/>
</dbReference>
<proteinExistence type="predicted"/>
<keyword evidence="3" id="KW-1003">Cell membrane</keyword>
<dbReference type="Pfam" id="PF10099">
    <property type="entry name" value="RskA_C"/>
    <property type="match status" value="1"/>
</dbReference>
<keyword evidence="6 10" id="KW-0472">Membrane</keyword>
<dbReference type="PANTHER" id="PTHR37461:SF1">
    <property type="entry name" value="ANTI-SIGMA-K FACTOR RSKA"/>
    <property type="match status" value="1"/>
</dbReference>
<dbReference type="EMBL" id="PDJQ01000001">
    <property type="protein sequence ID" value="PFG73858.1"/>
    <property type="molecule type" value="Genomic_DNA"/>
</dbReference>
<keyword evidence="5 10" id="KW-1133">Transmembrane helix</keyword>
<dbReference type="RefSeq" id="WP_098503291.1">
    <property type="nucleotide sequence ID" value="NZ_PDJQ01000001.1"/>
</dbReference>
<gene>
    <name evidence="12" type="ORF">A9A59_1064</name>
</gene>
<protein>
    <recommendedName>
        <fullName evidence="8">Regulator of SigK</fullName>
    </recommendedName>
    <alternativeName>
        <fullName evidence="7">Sigma-K anti-sigma factor RskA</fullName>
    </alternativeName>
</protein>
<keyword evidence="13" id="KW-1185">Reference proteome</keyword>
<keyword evidence="9" id="KW-0175">Coiled coil</keyword>
<dbReference type="InterPro" id="IPR051474">
    <property type="entry name" value="Anti-sigma-K/W_factor"/>
</dbReference>
<accession>A0A2A9HDI3</accession>
<organism evidence="12 13">
    <name type="scientific">Tepidiforma thermophila (strain KCTC 52669 / CGMCC 1.13589 / G233)</name>
    <dbReference type="NCBI Taxonomy" id="2761530"/>
    <lineage>
        <taxon>Bacteria</taxon>
        <taxon>Bacillati</taxon>
        <taxon>Chloroflexota</taxon>
        <taxon>Tepidiformia</taxon>
        <taxon>Tepidiformales</taxon>
        <taxon>Tepidiformaceae</taxon>
        <taxon>Tepidiforma</taxon>
    </lineage>
</organism>
<evidence type="ECO:0000256" key="4">
    <source>
        <dbReference type="ARBA" id="ARBA00022692"/>
    </source>
</evidence>
<feature type="coiled-coil region" evidence="9">
    <location>
        <begin position="106"/>
        <end position="164"/>
    </location>
</feature>
<evidence type="ECO:0000256" key="10">
    <source>
        <dbReference type="SAM" id="Phobius"/>
    </source>
</evidence>
<name>A0A2A9HDI3_TEPT2</name>
<sequence>MDAPHITQEQADEYAIGALEPELARAIAIHLAECTGCREMVREAERIAALLAASQPLRRASPRLRNRVFTAAGIRKPGPAWRALTIGRAAAGLAAIIIAVGAFSGMLGLRTQVNALRSQNADLQRQIDEALSQKVALAALTQKLEDQEAVAAELRETLKSDSELFIALISPNSQVAAVVSVSPERGSIGRLVWDEDQKRVWFVASQLRQLPPGETYQLWVNSGGRYYSLGTFAPDEAGFARYETRVPEGITSYDTAVVTIERAGGSPVREGPTVFFVTDLSRLTRN</sequence>
<dbReference type="PANTHER" id="PTHR37461">
    <property type="entry name" value="ANTI-SIGMA-K FACTOR RSKA"/>
    <property type="match status" value="1"/>
</dbReference>
<dbReference type="GO" id="GO:0016989">
    <property type="term" value="F:sigma factor antagonist activity"/>
    <property type="evidence" value="ECO:0007669"/>
    <property type="project" value="TreeGrafter"/>
</dbReference>
<reference evidence="12 13" key="1">
    <citation type="submission" date="2017-09" db="EMBL/GenBank/DDBJ databases">
        <title>Sequencing the genomes of two abundant thermophiles in Great Basin hot springs: Thermocrinis jamiesonii and novel Chloroflexi Thermoflexus hugenholtzii.</title>
        <authorList>
            <person name="Hedlund B."/>
        </authorList>
    </citation>
    <scope>NUCLEOTIDE SEQUENCE [LARGE SCALE GENOMIC DNA]</scope>
    <source>
        <strain evidence="12 13">G233</strain>
    </source>
</reference>
<evidence type="ECO:0000256" key="5">
    <source>
        <dbReference type="ARBA" id="ARBA00022989"/>
    </source>
</evidence>
<dbReference type="AlphaFoldDB" id="A0A2A9HDI3"/>
<evidence type="ECO:0000313" key="12">
    <source>
        <dbReference type="EMBL" id="PFG73858.1"/>
    </source>
</evidence>
<dbReference type="Proteomes" id="UP000223071">
    <property type="component" value="Unassembled WGS sequence"/>
</dbReference>
<feature type="domain" description="Anti-sigma K factor RskA C-terminal" evidence="11">
    <location>
        <begin position="90"/>
        <end position="269"/>
    </location>
</feature>
<evidence type="ECO:0000256" key="8">
    <source>
        <dbReference type="ARBA" id="ARBA00030803"/>
    </source>
</evidence>
<evidence type="ECO:0000256" key="9">
    <source>
        <dbReference type="SAM" id="Coils"/>
    </source>
</evidence>
<dbReference type="GO" id="GO:0006417">
    <property type="term" value="P:regulation of translation"/>
    <property type="evidence" value="ECO:0007669"/>
    <property type="project" value="TreeGrafter"/>
</dbReference>
<comment type="subcellular location">
    <subcellularLocation>
        <location evidence="2">Cell membrane</location>
    </subcellularLocation>
    <subcellularLocation>
        <location evidence="1">Membrane</location>
        <topology evidence="1">Single-pass membrane protein</topology>
    </subcellularLocation>
</comment>